<feature type="transmembrane region" description="Helical" evidence="7">
    <location>
        <begin position="277"/>
        <end position="295"/>
    </location>
</feature>
<evidence type="ECO:0000256" key="3">
    <source>
        <dbReference type="ARBA" id="ARBA00022475"/>
    </source>
</evidence>
<feature type="transmembrane region" description="Helical" evidence="7">
    <location>
        <begin position="161"/>
        <end position="179"/>
    </location>
</feature>
<gene>
    <name evidence="10" type="ORF">HMPREF9971_0253</name>
</gene>
<evidence type="ECO:0000313" key="11">
    <source>
        <dbReference type="Proteomes" id="UP000003357"/>
    </source>
</evidence>
<dbReference type="Pfam" id="PF07690">
    <property type="entry name" value="MFS_1"/>
    <property type="match status" value="1"/>
</dbReference>
<evidence type="ECO:0000256" key="4">
    <source>
        <dbReference type="ARBA" id="ARBA00022692"/>
    </source>
</evidence>
<dbReference type="PATRIC" id="fig|1095733.3.peg.1788"/>
<feature type="transmembrane region" description="Helical" evidence="7">
    <location>
        <begin position="131"/>
        <end position="155"/>
    </location>
</feature>
<dbReference type="InterPro" id="IPR011701">
    <property type="entry name" value="MFS"/>
</dbReference>
<evidence type="ECO:0000256" key="8">
    <source>
        <dbReference type="SAM" id="SignalP"/>
    </source>
</evidence>
<keyword evidence="2" id="KW-0813">Transport</keyword>
<keyword evidence="5 7" id="KW-1133">Transmembrane helix</keyword>
<dbReference type="GO" id="GO:0022857">
    <property type="term" value="F:transmembrane transporter activity"/>
    <property type="evidence" value="ECO:0007669"/>
    <property type="project" value="InterPro"/>
</dbReference>
<dbReference type="RefSeq" id="WP_003018645.1">
    <property type="nucleotide sequence ID" value="NZ_AJMV01000126.1"/>
</dbReference>
<dbReference type="AlphaFoldDB" id="I2NDL0"/>
<proteinExistence type="predicted"/>
<feature type="chain" id="PRO_5003662348" evidence="8">
    <location>
        <begin position="29"/>
        <end position="398"/>
    </location>
</feature>
<dbReference type="GO" id="GO:0005886">
    <property type="term" value="C:plasma membrane"/>
    <property type="evidence" value="ECO:0007669"/>
    <property type="project" value="UniProtKB-SubCell"/>
</dbReference>
<dbReference type="EMBL" id="AJMV01000126">
    <property type="protein sequence ID" value="EIG23921.1"/>
    <property type="molecule type" value="Genomic_DNA"/>
</dbReference>
<dbReference type="InterPro" id="IPR020846">
    <property type="entry name" value="MFS_dom"/>
</dbReference>
<feature type="transmembrane region" description="Helical" evidence="7">
    <location>
        <begin position="212"/>
        <end position="234"/>
    </location>
</feature>
<feature type="transmembrane region" description="Helical" evidence="7">
    <location>
        <begin position="96"/>
        <end position="119"/>
    </location>
</feature>
<keyword evidence="4 7" id="KW-0812">Transmembrane</keyword>
<comment type="caution">
    <text evidence="10">The sequence shown here is derived from an EMBL/GenBank/DDBJ whole genome shotgun (WGS) entry which is preliminary data.</text>
</comment>
<name>I2NDL0_STRPA</name>
<feature type="transmembrane region" description="Helical" evidence="7">
    <location>
        <begin position="246"/>
        <end position="265"/>
    </location>
</feature>
<dbReference type="PANTHER" id="PTHR43124">
    <property type="entry name" value="PURINE EFFLUX PUMP PBUE"/>
    <property type="match status" value="1"/>
</dbReference>
<keyword evidence="8" id="KW-0732">Signal</keyword>
<organism evidence="10 11">
    <name type="scientific">Streptococcus parasanguinis F0449</name>
    <dbReference type="NCBI Taxonomy" id="1095733"/>
    <lineage>
        <taxon>Bacteria</taxon>
        <taxon>Bacillati</taxon>
        <taxon>Bacillota</taxon>
        <taxon>Bacilli</taxon>
        <taxon>Lactobacillales</taxon>
        <taxon>Streptococcaceae</taxon>
        <taxon>Streptococcus</taxon>
    </lineage>
</organism>
<protein>
    <submittedName>
        <fullName evidence="10">Transporter, major facilitator family protein</fullName>
    </submittedName>
</protein>
<dbReference type="InterPro" id="IPR036259">
    <property type="entry name" value="MFS_trans_sf"/>
</dbReference>
<feature type="transmembrane region" description="Helical" evidence="7">
    <location>
        <begin position="301"/>
        <end position="322"/>
    </location>
</feature>
<comment type="subcellular location">
    <subcellularLocation>
        <location evidence="1">Cell membrane</location>
        <topology evidence="1">Multi-pass membrane protein</topology>
    </subcellularLocation>
</comment>
<feature type="transmembrane region" description="Helical" evidence="7">
    <location>
        <begin position="334"/>
        <end position="358"/>
    </location>
</feature>
<evidence type="ECO:0000313" key="10">
    <source>
        <dbReference type="EMBL" id="EIG23921.1"/>
    </source>
</evidence>
<feature type="transmembrane region" description="Helical" evidence="7">
    <location>
        <begin position="38"/>
        <end position="60"/>
    </location>
</feature>
<feature type="transmembrane region" description="Helical" evidence="7">
    <location>
        <begin position="364"/>
        <end position="386"/>
    </location>
</feature>
<reference evidence="10 11" key="1">
    <citation type="submission" date="2012-04" db="EMBL/GenBank/DDBJ databases">
        <authorList>
            <person name="Harkins D.M."/>
            <person name="Madupu R."/>
            <person name="Durkin A.S."/>
            <person name="Torralba M."/>
            <person name="Methe B."/>
            <person name="Sutton G.G."/>
            <person name="Nelson K.E."/>
        </authorList>
    </citation>
    <scope>NUCLEOTIDE SEQUENCE [LARGE SCALE GENOMIC DNA]</scope>
    <source>
        <strain evidence="10 11">F0449</strain>
    </source>
</reference>
<feature type="domain" description="Major facilitator superfamily (MFS) profile" evidence="9">
    <location>
        <begin position="1"/>
        <end position="387"/>
    </location>
</feature>
<evidence type="ECO:0000256" key="6">
    <source>
        <dbReference type="ARBA" id="ARBA00023136"/>
    </source>
</evidence>
<evidence type="ECO:0000256" key="1">
    <source>
        <dbReference type="ARBA" id="ARBA00004651"/>
    </source>
</evidence>
<feature type="signal peptide" evidence="8">
    <location>
        <begin position="1"/>
        <end position="28"/>
    </location>
</feature>
<dbReference type="InterPro" id="IPR050189">
    <property type="entry name" value="MFS_Efflux_Transporters"/>
</dbReference>
<dbReference type="Gene3D" id="1.20.1250.20">
    <property type="entry name" value="MFS general substrate transporter like domains"/>
    <property type="match status" value="1"/>
</dbReference>
<evidence type="ECO:0000256" key="2">
    <source>
        <dbReference type="ARBA" id="ARBA00022448"/>
    </source>
</evidence>
<feature type="transmembrane region" description="Helical" evidence="7">
    <location>
        <begin position="72"/>
        <end position="90"/>
    </location>
</feature>
<dbReference type="PROSITE" id="PS50850">
    <property type="entry name" value="MFS"/>
    <property type="match status" value="1"/>
</dbReference>
<dbReference type="SUPFAM" id="SSF103473">
    <property type="entry name" value="MFS general substrate transporter"/>
    <property type="match status" value="1"/>
</dbReference>
<evidence type="ECO:0000256" key="5">
    <source>
        <dbReference type="ARBA" id="ARBA00022989"/>
    </source>
</evidence>
<dbReference type="PROSITE" id="PS00217">
    <property type="entry name" value="SUGAR_TRANSPORT_2"/>
    <property type="match status" value="1"/>
</dbReference>
<keyword evidence="3" id="KW-1003">Cell membrane</keyword>
<accession>I2NDL0</accession>
<evidence type="ECO:0000259" key="9">
    <source>
        <dbReference type="PROSITE" id="PS50850"/>
    </source>
</evidence>
<dbReference type="Proteomes" id="UP000003357">
    <property type="component" value="Unassembled WGS sequence"/>
</dbReference>
<dbReference type="InterPro" id="IPR005829">
    <property type="entry name" value="Sugar_transporter_CS"/>
</dbReference>
<sequence>MNNIKTRIGVISMASLAMAGSVTGAAIAAIAKDFPDTPISTVQLLSTLPGLGALIITLIAGQMAMRISKKNLVLLGITLVTIGGLIPAFWNSSMVGLLACSVILGMGVGFISTLNPMLLSQYFDGEERSTMMGINTGVTSLGSMILTGVGGYLGGENWRNLYWVFVVGILVFLLVLFFLPNDKVENEAGKENTIHPKTSTLAVVKSLSPSVYVMYFIVFLLGIAYTAYMANLSIVVAERGVGGTAMTGYINAIGTIGGIATGFGLKYIRKFTKPNTLAFGFLMLIITLALTYFFASPVVLMIAAVFSAVAMVTVLATSPFLLSMMARPEQIPVIMSVYAFVNSLSGALAPKIIALLHIPAGGPSFIFAGVVSAVVVIGLVVTRFGAKVEHGDFIPDGR</sequence>
<evidence type="ECO:0000256" key="7">
    <source>
        <dbReference type="SAM" id="Phobius"/>
    </source>
</evidence>
<keyword evidence="6 7" id="KW-0472">Membrane</keyword>
<dbReference type="PANTHER" id="PTHR43124:SF3">
    <property type="entry name" value="CHLORAMPHENICOL EFFLUX PUMP RV0191"/>
    <property type="match status" value="1"/>
</dbReference>